<evidence type="ECO:0000313" key="5">
    <source>
        <dbReference type="Proteomes" id="UP000632222"/>
    </source>
</evidence>
<evidence type="ECO:0000313" key="4">
    <source>
        <dbReference type="EMBL" id="GGJ48230.1"/>
    </source>
</evidence>
<reference evidence="5" key="1">
    <citation type="journal article" date="2019" name="Int. J. Syst. Evol. Microbiol.">
        <title>The Global Catalogue of Microorganisms (GCM) 10K type strain sequencing project: providing services to taxonomists for standard genome sequencing and annotation.</title>
        <authorList>
            <consortium name="The Broad Institute Genomics Platform"/>
            <consortium name="The Broad Institute Genome Sequencing Center for Infectious Disease"/>
            <person name="Wu L."/>
            <person name="Ma J."/>
        </authorList>
    </citation>
    <scope>NUCLEOTIDE SEQUENCE [LARGE SCALE GENOMIC DNA]</scope>
    <source>
        <strain evidence="5">JCM 14370</strain>
    </source>
</reference>
<name>A0ABQ2D6U6_9DEIO</name>
<dbReference type="Gene3D" id="3.40.50.300">
    <property type="entry name" value="P-loop containing nucleotide triphosphate hydrolases"/>
    <property type="match status" value="1"/>
</dbReference>
<dbReference type="InterPro" id="IPR003593">
    <property type="entry name" value="AAA+_ATPase"/>
</dbReference>
<feature type="domain" description="AAA+ ATPase" evidence="3">
    <location>
        <begin position="150"/>
        <end position="292"/>
    </location>
</feature>
<dbReference type="Pfam" id="PF19568">
    <property type="entry name" value="Spore_III_AA"/>
    <property type="match status" value="1"/>
</dbReference>
<proteinExistence type="predicted"/>
<keyword evidence="2" id="KW-0067">ATP-binding</keyword>
<dbReference type="InterPro" id="IPR027417">
    <property type="entry name" value="P-loop_NTPase"/>
</dbReference>
<keyword evidence="5" id="KW-1185">Reference proteome</keyword>
<evidence type="ECO:0000256" key="2">
    <source>
        <dbReference type="ARBA" id="ARBA00022840"/>
    </source>
</evidence>
<sequence length="348" mass="38933">MKTERRVFMPESPLTQDEMDRDHHLRMRIKQFEDSKLNNLLVKMPQLIKEAIQGRIDDLQEIKIALGCPAQVLFRDGTVTLEDVILDKDEFKTLSTKFGEPRHDGRIGIDGTLHRVSVTRSTSGVVRGFSIRFGRHVIGAADALRDYLQSGQSGIIIGGPGRGKTTILREAARLSASSASAQGFQTVVVDKSNEIGGEGDIAHIALRSAWIKQVPRGQTNAEVMMEGLTNDNPRLMIADEVGDEEDARSAKTVIRRAVPIICTVHGDTLEEVMDNEDISLLMGRIDLSKRKRFTQPLFQYAIEVVKTGQFVVHPNVRESIDRILENEVPHTIKRGIWDIEVEDVQPVR</sequence>
<dbReference type="SMART" id="SM00382">
    <property type="entry name" value="AAA"/>
    <property type="match status" value="1"/>
</dbReference>
<accession>A0ABQ2D6U6</accession>
<dbReference type="SUPFAM" id="SSF52540">
    <property type="entry name" value="P-loop containing nucleoside triphosphate hydrolases"/>
    <property type="match status" value="1"/>
</dbReference>
<dbReference type="InterPro" id="IPR045735">
    <property type="entry name" value="Spore_III_AA_AAA+_ATPase"/>
</dbReference>
<keyword evidence="1" id="KW-0547">Nucleotide-binding</keyword>
<dbReference type="PANTHER" id="PTHR20953:SF3">
    <property type="entry name" value="P-LOOP CONTAINING NUCLEOSIDE TRIPHOSPHATE HYDROLASES SUPERFAMILY PROTEIN"/>
    <property type="match status" value="1"/>
</dbReference>
<gene>
    <name evidence="4" type="ORF">GCM10008938_37800</name>
</gene>
<comment type="caution">
    <text evidence="4">The sequence shown here is derived from an EMBL/GenBank/DDBJ whole genome shotgun (WGS) entry which is preliminary data.</text>
</comment>
<organism evidence="4 5">
    <name type="scientific">Deinococcus roseus</name>
    <dbReference type="NCBI Taxonomy" id="392414"/>
    <lineage>
        <taxon>Bacteria</taxon>
        <taxon>Thermotogati</taxon>
        <taxon>Deinococcota</taxon>
        <taxon>Deinococci</taxon>
        <taxon>Deinococcales</taxon>
        <taxon>Deinococcaceae</taxon>
        <taxon>Deinococcus</taxon>
    </lineage>
</organism>
<dbReference type="Proteomes" id="UP000632222">
    <property type="component" value="Unassembled WGS sequence"/>
</dbReference>
<protein>
    <recommendedName>
        <fullName evidence="3">AAA+ ATPase domain-containing protein</fullName>
    </recommendedName>
</protein>
<evidence type="ECO:0000259" key="3">
    <source>
        <dbReference type="SMART" id="SM00382"/>
    </source>
</evidence>
<evidence type="ECO:0000256" key="1">
    <source>
        <dbReference type="ARBA" id="ARBA00022741"/>
    </source>
</evidence>
<dbReference type="PANTHER" id="PTHR20953">
    <property type="entry name" value="KINASE-RELATED"/>
    <property type="match status" value="1"/>
</dbReference>
<dbReference type="EMBL" id="BMOD01000018">
    <property type="protein sequence ID" value="GGJ48230.1"/>
    <property type="molecule type" value="Genomic_DNA"/>
</dbReference>